<dbReference type="Gene3D" id="2.70.98.110">
    <property type="entry name" value="Glycosyl hydrolase family 63, N-terminal domain"/>
    <property type="match status" value="1"/>
</dbReference>
<accession>R8BCC9</accession>
<dbReference type="Gene3D" id="1.50.10.10">
    <property type="match status" value="1"/>
</dbReference>
<dbReference type="eggNOG" id="KOG2161">
    <property type="taxonomic scope" value="Eukaryota"/>
</dbReference>
<dbReference type="OrthoDB" id="410058at2759"/>
<evidence type="ECO:0000256" key="8">
    <source>
        <dbReference type="ARBA" id="ARBA00023136"/>
    </source>
</evidence>
<comment type="pathway">
    <text evidence="13">Glycan metabolism; N-glycan degradation.</text>
</comment>
<feature type="domain" description="Glycosyl hydrolase family 63 C-terminal" evidence="14">
    <location>
        <begin position="222"/>
        <end position="730"/>
    </location>
</feature>
<evidence type="ECO:0000313" key="16">
    <source>
        <dbReference type="EMBL" id="EON96956.1"/>
    </source>
</evidence>
<gene>
    <name evidence="16" type="ORF">UCRPA7_7539</name>
</gene>
<evidence type="ECO:0000259" key="14">
    <source>
        <dbReference type="Pfam" id="PF03200"/>
    </source>
</evidence>
<evidence type="ECO:0000256" key="9">
    <source>
        <dbReference type="ARBA" id="ARBA00023180"/>
    </source>
</evidence>
<evidence type="ECO:0000256" key="13">
    <source>
        <dbReference type="RuleBase" id="RU369107"/>
    </source>
</evidence>
<evidence type="ECO:0000313" key="17">
    <source>
        <dbReference type="Proteomes" id="UP000014074"/>
    </source>
</evidence>
<dbReference type="InterPro" id="IPR038518">
    <property type="entry name" value="Glyco_hydro_63N_sf"/>
</dbReference>
<dbReference type="EC" id="3.2.1.106" evidence="11 12"/>
<dbReference type="PANTHER" id="PTHR10412">
    <property type="entry name" value="MANNOSYL-OLIGOSACCHARIDE GLUCOSIDASE"/>
    <property type="match status" value="1"/>
</dbReference>
<organism evidence="16 17">
    <name type="scientific">Phaeoacremonium minimum (strain UCR-PA7)</name>
    <name type="common">Esca disease fungus</name>
    <name type="synonym">Togninia minima</name>
    <dbReference type="NCBI Taxonomy" id="1286976"/>
    <lineage>
        <taxon>Eukaryota</taxon>
        <taxon>Fungi</taxon>
        <taxon>Dikarya</taxon>
        <taxon>Ascomycota</taxon>
        <taxon>Pezizomycotina</taxon>
        <taxon>Sordariomycetes</taxon>
        <taxon>Sordariomycetidae</taxon>
        <taxon>Togniniales</taxon>
        <taxon>Togniniaceae</taxon>
        <taxon>Phaeoacremonium</taxon>
    </lineage>
</organism>
<dbReference type="Pfam" id="PF16923">
    <property type="entry name" value="Glyco_hydro_63N"/>
    <property type="match status" value="1"/>
</dbReference>
<keyword evidence="9 13" id="KW-0325">Glycoprotein</keyword>
<protein>
    <recommendedName>
        <fullName evidence="11 12">Mannosyl-oligosaccharide glucosidase</fullName>
        <ecNumber evidence="11 12">3.2.1.106</ecNumber>
    </recommendedName>
    <alternativeName>
        <fullName evidence="13">Glucosidase I</fullName>
    </alternativeName>
</protein>
<dbReference type="GO" id="GO:0005789">
    <property type="term" value="C:endoplasmic reticulum membrane"/>
    <property type="evidence" value="ECO:0007669"/>
    <property type="project" value="UniProtKB-SubCell"/>
</dbReference>
<dbReference type="GO" id="GO:0006487">
    <property type="term" value="P:protein N-linked glycosylation"/>
    <property type="evidence" value="ECO:0007669"/>
    <property type="project" value="UniProtKB-UniRule"/>
</dbReference>
<keyword evidence="10 12" id="KW-0326">Glycosidase</keyword>
<comment type="similarity">
    <text evidence="2 12">Belongs to the glycosyl hydrolase 63 family.</text>
</comment>
<dbReference type="GeneID" id="19328307"/>
<dbReference type="InterPro" id="IPR008928">
    <property type="entry name" value="6-hairpin_glycosidase_sf"/>
</dbReference>
<name>R8BCC9_PHAM7</name>
<dbReference type="KEGG" id="tmn:UCRPA7_7539"/>
<dbReference type="InterPro" id="IPR012341">
    <property type="entry name" value="6hp_glycosidase-like_sf"/>
</dbReference>
<dbReference type="Proteomes" id="UP000014074">
    <property type="component" value="Unassembled WGS sequence"/>
</dbReference>
<keyword evidence="4 12" id="KW-0378">Hydrolase</keyword>
<dbReference type="EMBL" id="KB933306">
    <property type="protein sequence ID" value="EON96956.1"/>
    <property type="molecule type" value="Genomic_DNA"/>
</dbReference>
<keyword evidence="3 12" id="KW-0812">Transmembrane</keyword>
<comment type="subcellular location">
    <subcellularLocation>
        <location evidence="1 12">Endoplasmic reticulum membrane</location>
        <topology evidence="1 12">Single-pass type II membrane protein</topology>
    </subcellularLocation>
</comment>
<evidence type="ECO:0000256" key="12">
    <source>
        <dbReference type="RuleBase" id="RU368089"/>
    </source>
</evidence>
<evidence type="ECO:0000256" key="5">
    <source>
        <dbReference type="ARBA" id="ARBA00022824"/>
    </source>
</evidence>
<evidence type="ECO:0000259" key="15">
    <source>
        <dbReference type="Pfam" id="PF16923"/>
    </source>
</evidence>
<keyword evidence="7 12" id="KW-1133">Transmembrane helix</keyword>
<comment type="catalytic activity">
    <reaction evidence="12">
        <text>N(4)-(alpha-D-Glc-(1-&gt;2)-alpha-D-Glc-(1-&gt;3)-alpha-D-Glc-(1-&gt;3)-alpha-D-Man-(1-&gt;2)-alpha-D-Man-(1-&gt;2)-alpha-D-Man-(1-&gt;3)-[alpha-D-Man-(1-&gt;2)-alpha-D-Man-(1-&gt;3)-[alpha-D-Man-(1-&gt;2)-alpha-D-Man-(1-&gt;6)]-alpha-D-Man-(1-&gt;6)]-beta-D-Man-(1-&gt;4)-beta-D-GlcNAc-(1-&gt;4)-beta-D-GlcNAc)-L-asparaginyl-[protein] + H2O = N(4)-(alpha-D-Glc-(1-&gt;3)-alpha-D-Glc-(1-&gt;3)-alpha-D-Man-(1-&gt;2)-alpha-D-Man-(1-&gt;2)-alpha-D-Man-(1-&gt;3)-[alpha-D-Man-(1-&gt;2)-alpha-D-Man-(1-&gt;3)-[alpha-D-Man-(1-&gt;2)-alpha-D-Man-(1-&gt;6)]-alpha-D-Man-(1-&gt;6)]-beta-D-Man-(1-&gt;4)-beta-D-GlcNAc-(1-&gt;4)-beta-D-GlcNAc)-L-asparaginyl-[protein] + beta-D-glucose</text>
        <dbReference type="Rhea" id="RHEA:55988"/>
        <dbReference type="Rhea" id="RHEA-COMP:12806"/>
        <dbReference type="Rhea" id="RHEA-COMP:14355"/>
        <dbReference type="ChEBI" id="CHEBI:15377"/>
        <dbReference type="ChEBI" id="CHEBI:15903"/>
        <dbReference type="ChEBI" id="CHEBI:59082"/>
        <dbReference type="ChEBI" id="CHEBI:132537"/>
        <dbReference type="EC" id="3.2.1.106"/>
    </reaction>
</comment>
<dbReference type="GO" id="GO:0009311">
    <property type="term" value="P:oligosaccharide metabolic process"/>
    <property type="evidence" value="ECO:0007669"/>
    <property type="project" value="UniProtKB-UniRule"/>
</dbReference>
<evidence type="ECO:0000256" key="2">
    <source>
        <dbReference type="ARBA" id="ARBA00010833"/>
    </source>
</evidence>
<dbReference type="RefSeq" id="XP_007918259.1">
    <property type="nucleotide sequence ID" value="XM_007920068.1"/>
</dbReference>
<dbReference type="InterPro" id="IPR031335">
    <property type="entry name" value="Glyco_hydro_63_C"/>
</dbReference>
<feature type="transmembrane region" description="Helical" evidence="12">
    <location>
        <begin position="750"/>
        <end position="769"/>
    </location>
</feature>
<dbReference type="GO" id="GO:0004573">
    <property type="term" value="F:Glc3Man9GlcNAc2 oligosaccharide glucosidase activity"/>
    <property type="evidence" value="ECO:0007669"/>
    <property type="project" value="UniProtKB-UniRule"/>
</dbReference>
<evidence type="ECO:0000256" key="10">
    <source>
        <dbReference type="ARBA" id="ARBA00023295"/>
    </source>
</evidence>
<dbReference type="PANTHER" id="PTHR10412:SF11">
    <property type="entry name" value="MANNOSYL-OLIGOSACCHARIDE GLUCOSIDASE"/>
    <property type="match status" value="1"/>
</dbReference>
<reference evidence="17" key="1">
    <citation type="journal article" date="2013" name="Genome Announc.">
        <title>Draft genome sequence of the ascomycete Phaeoacremonium aleophilum strain UCR-PA7, a causal agent of the esca disease complex in grapevines.</title>
        <authorList>
            <person name="Blanco-Ulate B."/>
            <person name="Rolshausen P."/>
            <person name="Cantu D."/>
        </authorList>
    </citation>
    <scope>NUCLEOTIDE SEQUENCE [LARGE SCALE GENOMIC DNA]</scope>
    <source>
        <strain evidence="17">UCR-PA7</strain>
    </source>
</reference>
<evidence type="ECO:0000256" key="3">
    <source>
        <dbReference type="ARBA" id="ARBA00022692"/>
    </source>
</evidence>
<proteinExistence type="inferred from homology"/>
<evidence type="ECO:0000256" key="11">
    <source>
        <dbReference type="ARBA" id="ARBA00038888"/>
    </source>
</evidence>
<dbReference type="Pfam" id="PF03200">
    <property type="entry name" value="Glyco_hydro_63"/>
    <property type="match status" value="1"/>
</dbReference>
<feature type="domain" description="Glycosyl hydrolase family 63 N-terminal" evidence="15">
    <location>
        <begin position="1"/>
        <end position="176"/>
    </location>
</feature>
<keyword evidence="6" id="KW-0735">Signal-anchor</keyword>
<comment type="function">
    <text evidence="12">Cleaves the distal alpha 1,2-linked glucose residue from the Glc(3)Man(9)GlcNAc(2) oligosaccharide precursor.</text>
</comment>
<evidence type="ECO:0000256" key="4">
    <source>
        <dbReference type="ARBA" id="ARBA00022801"/>
    </source>
</evidence>
<keyword evidence="17" id="KW-1185">Reference proteome</keyword>
<evidence type="ECO:0000256" key="7">
    <source>
        <dbReference type="ARBA" id="ARBA00022989"/>
    </source>
</evidence>
<evidence type="ECO:0000256" key="6">
    <source>
        <dbReference type="ARBA" id="ARBA00022968"/>
    </source>
</evidence>
<keyword evidence="5 12" id="KW-0256">Endoplasmic reticulum</keyword>
<dbReference type="InterPro" id="IPR031631">
    <property type="entry name" value="Glyco_hydro_63N"/>
</dbReference>
<dbReference type="HOGENOM" id="CLU_007380_1_0_1"/>
<dbReference type="SUPFAM" id="SSF48208">
    <property type="entry name" value="Six-hairpin glycosidases"/>
    <property type="match status" value="1"/>
</dbReference>
<dbReference type="AlphaFoldDB" id="R8BCC9"/>
<sequence length="801" mass="89534">MGLMWGNGESSDALVKSLRDTCEKDDDIKFGWTVYDTRSGGIQTINDTSIDVDVTTSFIKTPDGKSWGVRVDGAPKRRATKTAVIFHLALEDMPDPSAAESPTKYVRCEPADTPAGNDQVIAVCTGEDPSLGGFEIQVINVAQGNIVEGPAIKSIQVPESSTWQAKSVLTSQIKAASSAAPGGAGLPSGHRTANMHFLQAVFEGPFEIDLIYYSKSTTKTITSANFAGKVDEIRTMYQQRINNVFPWVAPYHPPFEPEHVSFEQSLLSNLLGGLGYFHGDSKVDLTHAKAYEEEKPDFWKDTASAMAQAEITTAEPTSLLSHTPSRSSFARGFLWDEGFHLLPVVEWDLDLAVSVLRSWYNLMDSDGWIAREQILGPEARSKVPEEFQVQYPHHANPLTFTALVLPMILDKIDNQTSYLGRPSQHLASPETSEKLLRELYPLLVRQYDWFRRTQAGDFSDAYTRPNETIPDEGYRWRGRTPELTLTSGLDDSPRANVPHPAELHVDALSWVGASARTLTRIAKYLGEDGDAKMYGKQAKNIEHNLDVLHYDPVGRIYCDSTVLFKSDSKDDSKDETKVDPKGEYKQVCHIGYISLIPFLTGHLGADHPNLNAVLGLLNDPNKIWSPYGIRSLSIKEDKYGQGDDYWRGAVWMNINVLAVLRLNEIGRWPGKEQKWVQKLAQQLRRRILAKVFDSWYDTGFVWEQYSDVTGHGRRGKGFTGWTASLLLLMRMDDTPYPVVENPGTWTPGRVIALVLFLVAAVAGIVTVAIRRGLLDRFGWVMDKARERFNIPVYKQLKGDVY</sequence>
<dbReference type="InterPro" id="IPR004888">
    <property type="entry name" value="Glycoside_hydrolase_63"/>
</dbReference>
<keyword evidence="8 12" id="KW-0472">Membrane</keyword>
<evidence type="ECO:0000256" key="1">
    <source>
        <dbReference type="ARBA" id="ARBA00004648"/>
    </source>
</evidence>